<dbReference type="Proteomes" id="UP001305647">
    <property type="component" value="Unassembled WGS sequence"/>
</dbReference>
<reference evidence="2" key="2">
    <citation type="submission" date="2023-05" db="EMBL/GenBank/DDBJ databases">
        <authorList>
            <consortium name="Lawrence Berkeley National Laboratory"/>
            <person name="Steindorff A."/>
            <person name="Hensen N."/>
            <person name="Bonometti L."/>
            <person name="Westerberg I."/>
            <person name="Brannstrom I.O."/>
            <person name="Guillou S."/>
            <person name="Cros-Aarteil S."/>
            <person name="Calhoun S."/>
            <person name="Haridas S."/>
            <person name="Kuo A."/>
            <person name="Mondo S."/>
            <person name="Pangilinan J."/>
            <person name="Riley R."/>
            <person name="Labutti K."/>
            <person name="Andreopoulos B."/>
            <person name="Lipzen A."/>
            <person name="Chen C."/>
            <person name="Yanf M."/>
            <person name="Daum C."/>
            <person name="Ng V."/>
            <person name="Clum A."/>
            <person name="Ohm R."/>
            <person name="Martin F."/>
            <person name="Silar P."/>
            <person name="Natvig D."/>
            <person name="Lalanne C."/>
            <person name="Gautier V."/>
            <person name="Ament-Velasquez S.L."/>
            <person name="Kruys A."/>
            <person name="Hutchinson M.I."/>
            <person name="Powell A.J."/>
            <person name="Barry K."/>
            <person name="Miller A.N."/>
            <person name="Grigoriev I.V."/>
            <person name="Debuchy R."/>
            <person name="Gladieux P."/>
            <person name="Thoren M.H."/>
            <person name="Johannesson H."/>
        </authorList>
    </citation>
    <scope>NUCLEOTIDE SEQUENCE</scope>
    <source>
        <strain evidence="2">CBS 757.83</strain>
    </source>
</reference>
<comment type="caution">
    <text evidence="2">The sequence shown here is derived from an EMBL/GenBank/DDBJ whole genome shotgun (WGS) entry which is preliminary data.</text>
</comment>
<organism evidence="2 3">
    <name type="scientific">Parathielavia hyrcaniae</name>
    <dbReference type="NCBI Taxonomy" id="113614"/>
    <lineage>
        <taxon>Eukaryota</taxon>
        <taxon>Fungi</taxon>
        <taxon>Dikarya</taxon>
        <taxon>Ascomycota</taxon>
        <taxon>Pezizomycotina</taxon>
        <taxon>Sordariomycetes</taxon>
        <taxon>Sordariomycetidae</taxon>
        <taxon>Sordariales</taxon>
        <taxon>Chaetomiaceae</taxon>
        <taxon>Parathielavia</taxon>
    </lineage>
</organism>
<evidence type="ECO:0000313" key="2">
    <source>
        <dbReference type="EMBL" id="KAK4098005.1"/>
    </source>
</evidence>
<evidence type="ECO:0000256" key="1">
    <source>
        <dbReference type="SAM" id="MobiDB-lite"/>
    </source>
</evidence>
<gene>
    <name evidence="2" type="ORF">N658DRAFT_509926</name>
</gene>
<accession>A0AAN6SY09</accession>
<sequence length="424" mass="48722">MNDKAVGEQPPALEQGQPSQTAASTRAPSRLESLPAELRHEILTQVQDISDLKSLVHASPVLHQQYLIGRKAFLGAALKPALGNGLVDAYAVHTSTAMAHKQQPPYYELEESATRHLLDHYVALRSVSPDQLLAEVNPSEDDLAAMANFYLSVASPLVELCASIFLRNVGGDPSSLRVGNLSRTERARLLRALYRFELYCTLFGVGPMGCGRGLALPMNDILRSFFCLFRPWEIEEIDCVYRIIREHYETVFDAIQSDVARDNPRFEHWQRPYTPPGSFDLDSYFNRDALRQGTASHGLRVFSTVLRTKDHSTLVERMQKYMSPHCVFIEPILNWTSQGTRRWQHPSEEDRAEARRDRLPFLGDDEDAPPLAWVIIWRGRYSNEYGEHIDFRYKRWGYVFWDYRRLNESGAKKQLVRNGRRWRN</sequence>
<feature type="compositionally biased region" description="Polar residues" evidence="1">
    <location>
        <begin position="16"/>
        <end position="27"/>
    </location>
</feature>
<dbReference type="EMBL" id="MU863664">
    <property type="protein sequence ID" value="KAK4098005.1"/>
    <property type="molecule type" value="Genomic_DNA"/>
</dbReference>
<reference evidence="2" key="1">
    <citation type="journal article" date="2023" name="Mol. Phylogenet. Evol.">
        <title>Genome-scale phylogeny and comparative genomics of the fungal order Sordariales.</title>
        <authorList>
            <person name="Hensen N."/>
            <person name="Bonometti L."/>
            <person name="Westerberg I."/>
            <person name="Brannstrom I.O."/>
            <person name="Guillou S."/>
            <person name="Cros-Aarteil S."/>
            <person name="Calhoun S."/>
            <person name="Haridas S."/>
            <person name="Kuo A."/>
            <person name="Mondo S."/>
            <person name="Pangilinan J."/>
            <person name="Riley R."/>
            <person name="LaButti K."/>
            <person name="Andreopoulos B."/>
            <person name="Lipzen A."/>
            <person name="Chen C."/>
            <person name="Yan M."/>
            <person name="Daum C."/>
            <person name="Ng V."/>
            <person name="Clum A."/>
            <person name="Steindorff A."/>
            <person name="Ohm R.A."/>
            <person name="Martin F."/>
            <person name="Silar P."/>
            <person name="Natvig D.O."/>
            <person name="Lalanne C."/>
            <person name="Gautier V."/>
            <person name="Ament-Velasquez S.L."/>
            <person name="Kruys A."/>
            <person name="Hutchinson M.I."/>
            <person name="Powell A.J."/>
            <person name="Barry K."/>
            <person name="Miller A.N."/>
            <person name="Grigoriev I.V."/>
            <person name="Debuchy R."/>
            <person name="Gladieux P."/>
            <person name="Hiltunen Thoren M."/>
            <person name="Johannesson H."/>
        </authorList>
    </citation>
    <scope>NUCLEOTIDE SEQUENCE</scope>
    <source>
        <strain evidence="2">CBS 757.83</strain>
    </source>
</reference>
<keyword evidence="3" id="KW-1185">Reference proteome</keyword>
<feature type="region of interest" description="Disordered" evidence="1">
    <location>
        <begin position="1"/>
        <end position="30"/>
    </location>
</feature>
<name>A0AAN6SY09_9PEZI</name>
<protein>
    <submittedName>
        <fullName evidence="2">Uncharacterized protein</fullName>
    </submittedName>
</protein>
<proteinExistence type="predicted"/>
<evidence type="ECO:0000313" key="3">
    <source>
        <dbReference type="Proteomes" id="UP001305647"/>
    </source>
</evidence>
<dbReference type="AlphaFoldDB" id="A0AAN6SY09"/>